<organism evidence="1">
    <name type="scientific">Albugo laibachii Nc14</name>
    <dbReference type="NCBI Taxonomy" id="890382"/>
    <lineage>
        <taxon>Eukaryota</taxon>
        <taxon>Sar</taxon>
        <taxon>Stramenopiles</taxon>
        <taxon>Oomycota</taxon>
        <taxon>Peronosporomycetes</taxon>
        <taxon>Albuginales</taxon>
        <taxon>Albuginaceae</taxon>
        <taxon>Albugo</taxon>
    </lineage>
</organism>
<dbReference type="InterPro" id="IPR028241">
    <property type="entry name" value="RAVE2/Rogdi"/>
</dbReference>
<accession>F0VYM4</accession>
<sequence length="337" mass="38857">MIPFESFHVSNSSRTIESMDISKCHQGVFNINLRVIEWLYFSTDRMADLDNEIEEELAAWRCEVKNFLSANVLQTITHAKEELERLDFLWGKIRIEKCITNANLKTDIRMEGHLIVAADIEIKFTKSGRNTAVNSKLQQYCVLHQILEFHRIIESQLSQIRELEAWLLSSDVKGPSAEEEADDTLSFETKEYAHNVNRLCEIMGEICRHLRNAGDVLRLPTRRRFPYNNHSDLRFQPALPSDVVIEMSLHRGELLIEAFQISETKKPPQKILDCCSSRSELLGSVCSLRGQNMEIVEYVNTTVMIPQLEEMLGCLDDEIKWFSHTQANAQALLDCLR</sequence>
<name>F0VYM4_9STRA</name>
<reference evidence="1" key="2">
    <citation type="submission" date="2011-02" db="EMBL/GenBank/DDBJ databases">
        <authorList>
            <person name="MacLean D."/>
        </authorList>
    </citation>
    <scope>NUCLEOTIDE SEQUENCE</scope>
</reference>
<dbReference type="GO" id="GO:0043291">
    <property type="term" value="C:RAVE complex"/>
    <property type="evidence" value="ECO:0007669"/>
    <property type="project" value="TreeGrafter"/>
</dbReference>
<evidence type="ECO:0000313" key="1">
    <source>
        <dbReference type="EMBL" id="CCA13888.1"/>
    </source>
</evidence>
<reference evidence="1" key="1">
    <citation type="journal article" date="2011" name="PLoS Biol.">
        <title>Gene gain and loss during evolution of obligate parasitism in the white rust pathogen of Arabidopsis thaliana.</title>
        <authorList>
            <person name="Kemen E."/>
            <person name="Gardiner A."/>
            <person name="Schultz-Larsen T."/>
            <person name="Kemen A.C."/>
            <person name="Balmuth A.L."/>
            <person name="Robert-Seilaniantz A."/>
            <person name="Bailey K."/>
            <person name="Holub E."/>
            <person name="Studholme D.J."/>
            <person name="Maclean D."/>
            <person name="Jones J.D."/>
        </authorList>
    </citation>
    <scope>NUCLEOTIDE SEQUENCE</scope>
</reference>
<dbReference type="PANTHER" id="PTHR13618:SF1">
    <property type="entry name" value="PROTEIN ROGDI HOMOLOG"/>
    <property type="match status" value="1"/>
</dbReference>
<proteinExistence type="predicted"/>
<dbReference type="PANTHER" id="PTHR13618">
    <property type="entry name" value="LEUCINE ZIPPER CONTAINING TRANSCRIPTION FACTOR LZF1"/>
    <property type="match status" value="1"/>
</dbReference>
<protein>
    <submittedName>
        <fullName evidence="1">Uncharacterized protein AlNc14C1G27</fullName>
    </submittedName>
</protein>
<dbReference type="Pfam" id="PF10259">
    <property type="entry name" value="Rogdi_lz"/>
    <property type="match status" value="1"/>
</dbReference>
<dbReference type="AlphaFoldDB" id="F0VYM4"/>
<gene>
    <name evidence="1" type="primary">AlNc14C1G27</name>
    <name evidence="1" type="ORF">ALNC14_000310</name>
</gene>
<dbReference type="EMBL" id="FR824046">
    <property type="protein sequence ID" value="CCA13888.1"/>
    <property type="molecule type" value="Genomic_DNA"/>
</dbReference>
<dbReference type="HOGENOM" id="CLU_919707_0_0_1"/>